<feature type="non-terminal residue" evidence="2">
    <location>
        <position position="50"/>
    </location>
</feature>
<organism evidence="2">
    <name type="scientific">marine sediment metagenome</name>
    <dbReference type="NCBI Taxonomy" id="412755"/>
    <lineage>
        <taxon>unclassified sequences</taxon>
        <taxon>metagenomes</taxon>
        <taxon>ecological metagenomes</taxon>
    </lineage>
</organism>
<name>X1UGP0_9ZZZZ</name>
<reference evidence="2" key="1">
    <citation type="journal article" date="2014" name="Front. Microbiol.">
        <title>High frequency of phylogenetically diverse reductive dehalogenase-homologous genes in deep subseafloor sedimentary metagenomes.</title>
        <authorList>
            <person name="Kawai M."/>
            <person name="Futagami T."/>
            <person name="Toyoda A."/>
            <person name="Takaki Y."/>
            <person name="Nishi S."/>
            <person name="Hori S."/>
            <person name="Arai W."/>
            <person name="Tsubouchi T."/>
            <person name="Morono Y."/>
            <person name="Uchiyama I."/>
            <person name="Ito T."/>
            <person name="Fujiyama A."/>
            <person name="Inagaki F."/>
            <person name="Takami H."/>
        </authorList>
    </citation>
    <scope>NUCLEOTIDE SEQUENCE</scope>
    <source>
        <strain evidence="2">Expedition CK06-06</strain>
    </source>
</reference>
<comment type="caution">
    <text evidence="2">The sequence shown here is derived from an EMBL/GenBank/DDBJ whole genome shotgun (WGS) entry which is preliminary data.</text>
</comment>
<dbReference type="AlphaFoldDB" id="X1UGP0"/>
<dbReference type="GO" id="GO:0006508">
    <property type="term" value="P:proteolysis"/>
    <property type="evidence" value="ECO:0007669"/>
    <property type="project" value="InterPro"/>
</dbReference>
<dbReference type="Gene3D" id="6.20.330.10">
    <property type="match status" value="1"/>
</dbReference>
<dbReference type="EMBL" id="BARW01042865">
    <property type="protein sequence ID" value="GAJ16704.1"/>
    <property type="molecule type" value="Genomic_DNA"/>
</dbReference>
<dbReference type="GO" id="GO:0008233">
    <property type="term" value="F:peptidase activity"/>
    <property type="evidence" value="ECO:0007669"/>
    <property type="project" value="InterPro"/>
</dbReference>
<dbReference type="InterPro" id="IPR002142">
    <property type="entry name" value="Peptidase_S49"/>
</dbReference>
<dbReference type="Pfam" id="PF01343">
    <property type="entry name" value="Peptidase_S49"/>
    <property type="match status" value="1"/>
</dbReference>
<accession>X1UGP0</accession>
<evidence type="ECO:0000313" key="2">
    <source>
        <dbReference type="EMBL" id="GAJ16704.1"/>
    </source>
</evidence>
<sequence length="50" mass="5772">RRIDLSELAKKIGIKIDSFIKGEYKGIGSPYSELSEKEKKFIEEHVEAFN</sequence>
<feature type="domain" description="Peptidase S49" evidence="1">
    <location>
        <begin position="3"/>
        <end position="48"/>
    </location>
</feature>
<feature type="non-terminal residue" evidence="2">
    <location>
        <position position="1"/>
    </location>
</feature>
<protein>
    <recommendedName>
        <fullName evidence="1">Peptidase S49 domain-containing protein</fullName>
    </recommendedName>
</protein>
<proteinExistence type="predicted"/>
<evidence type="ECO:0000259" key="1">
    <source>
        <dbReference type="Pfam" id="PF01343"/>
    </source>
</evidence>
<gene>
    <name evidence="2" type="ORF">S12H4_63225</name>
</gene>